<dbReference type="FunFam" id="2.70.130.10:FF:000003">
    <property type="entry name" value="Endoplasmic reticulum lectin 1"/>
    <property type="match status" value="1"/>
</dbReference>
<feature type="domain" description="MRH" evidence="9">
    <location>
        <begin position="345"/>
        <end position="470"/>
    </location>
</feature>
<evidence type="ECO:0000313" key="12">
    <source>
        <dbReference type="RefSeq" id="XP_394479.4"/>
    </source>
</evidence>
<name>A0A7M7R4S7_APIME</name>
<dbReference type="Pfam" id="PF07915">
    <property type="entry name" value="PRKCSH"/>
    <property type="match status" value="2"/>
</dbReference>
<dbReference type="RefSeq" id="XP_394479.4">
    <property type="nucleotide sequence ID" value="XM_394479.7"/>
</dbReference>
<feature type="domain" description="MRH" evidence="9">
    <location>
        <begin position="98"/>
        <end position="234"/>
    </location>
</feature>
<dbReference type="InterPro" id="IPR045149">
    <property type="entry name" value="OS-9-like"/>
</dbReference>
<evidence type="ECO:0000256" key="1">
    <source>
        <dbReference type="ARBA" id="ARBA00004319"/>
    </source>
</evidence>
<evidence type="ECO:0000256" key="8">
    <source>
        <dbReference type="ARBA" id="ARBA00041661"/>
    </source>
</evidence>
<dbReference type="GO" id="GO:0030970">
    <property type="term" value="P:retrograde protein transport, ER to cytosol"/>
    <property type="evidence" value="ECO:0007669"/>
    <property type="project" value="TreeGrafter"/>
</dbReference>
<comment type="function">
    <text evidence="6">Probable lectin that binds selectively to improperly folded lumenal proteins. May function in endoplasmic reticulum quality control and endoplasmic reticulum-associated degradation (ERAD) of both non-glycosylated proteins and glycoproteins.</text>
</comment>
<keyword evidence="4" id="KW-0256">Endoplasmic reticulum</keyword>
<evidence type="ECO:0000256" key="2">
    <source>
        <dbReference type="ARBA" id="ARBA00022729"/>
    </source>
</evidence>
<reference evidence="12" key="2">
    <citation type="submission" date="2025-04" db="UniProtKB">
        <authorList>
            <consortium name="RefSeq"/>
        </authorList>
    </citation>
    <scope>IDENTIFICATION</scope>
    <source>
        <strain evidence="12">DH4</strain>
        <tissue evidence="12">Whole body</tissue>
    </source>
</reference>
<dbReference type="GeneID" id="411006"/>
<proteinExistence type="predicted"/>
<organism evidence="10">
    <name type="scientific">Apis mellifera</name>
    <name type="common">Honeybee</name>
    <dbReference type="NCBI Taxonomy" id="7460"/>
    <lineage>
        <taxon>Eukaryota</taxon>
        <taxon>Metazoa</taxon>
        <taxon>Ecdysozoa</taxon>
        <taxon>Arthropoda</taxon>
        <taxon>Hexapoda</taxon>
        <taxon>Insecta</taxon>
        <taxon>Pterygota</taxon>
        <taxon>Neoptera</taxon>
        <taxon>Endopterygota</taxon>
        <taxon>Hymenoptera</taxon>
        <taxon>Apocrita</taxon>
        <taxon>Aculeata</taxon>
        <taxon>Apoidea</taxon>
        <taxon>Anthophila</taxon>
        <taxon>Apidae</taxon>
        <taxon>Apis</taxon>
    </lineage>
</organism>
<evidence type="ECO:0000256" key="3">
    <source>
        <dbReference type="ARBA" id="ARBA00022737"/>
    </source>
</evidence>
<evidence type="ECO:0000256" key="7">
    <source>
        <dbReference type="ARBA" id="ARBA00041108"/>
    </source>
</evidence>
<reference evidence="10" key="1">
    <citation type="submission" date="2021-01" db="UniProtKB">
        <authorList>
            <consortium name="EnsemblMetazoa"/>
        </authorList>
    </citation>
    <scope>IDENTIFICATION</scope>
    <source>
        <strain evidence="10">DH4</strain>
    </source>
</reference>
<dbReference type="SUPFAM" id="SSF50911">
    <property type="entry name" value="Mannose 6-phosphate receptor domain"/>
    <property type="match status" value="2"/>
</dbReference>
<keyword evidence="2" id="KW-0732">Signal</keyword>
<dbReference type="Gene3D" id="2.70.130.10">
    <property type="entry name" value="Mannose-6-phosphate receptor binding domain"/>
    <property type="match status" value="2"/>
</dbReference>
<dbReference type="InterPro" id="IPR009011">
    <property type="entry name" value="Man6P_isomerase_rcpt-bd_dom_sf"/>
</dbReference>
<evidence type="ECO:0000256" key="4">
    <source>
        <dbReference type="ARBA" id="ARBA00022824"/>
    </source>
</evidence>
<keyword evidence="5" id="KW-1015">Disulfide bond</keyword>
<dbReference type="GO" id="GO:0005788">
    <property type="term" value="C:endoplasmic reticulum lumen"/>
    <property type="evidence" value="ECO:0007669"/>
    <property type="project" value="UniProtKB-SubCell"/>
</dbReference>
<evidence type="ECO:0000256" key="6">
    <source>
        <dbReference type="ARBA" id="ARBA00037585"/>
    </source>
</evidence>
<keyword evidence="3" id="KW-0677">Repeat</keyword>
<dbReference type="EnsemblMetazoa" id="XM_394479">
    <property type="protein sequence ID" value="XP_394479"/>
    <property type="gene ID" value="LOC411006"/>
</dbReference>
<keyword evidence="11" id="KW-1185">Reference proteome</keyword>
<dbReference type="GO" id="GO:0030968">
    <property type="term" value="P:endoplasmic reticulum unfolded protein response"/>
    <property type="evidence" value="ECO:0007669"/>
    <property type="project" value="InterPro"/>
</dbReference>
<protein>
    <recommendedName>
        <fullName evidence="7">Endoplasmic reticulum lectin 1</fullName>
    </recommendedName>
    <alternativeName>
        <fullName evidence="8">ER lectin</fullName>
    </alternativeName>
</protein>
<evidence type="ECO:0000313" key="11">
    <source>
        <dbReference type="Proteomes" id="UP000005203"/>
    </source>
</evidence>
<evidence type="ECO:0000313" key="10">
    <source>
        <dbReference type="EnsemblMetazoa" id="XP_394479"/>
    </source>
</evidence>
<dbReference type="AlphaFoldDB" id="A0A7M7R4S7"/>
<sequence>MWKYCGIYNVLCIIITIVYGHDFRSFDDTVLFKINWPGKSGSDLLESRPNVEPYIITTANKERYQCLIVDNSEQEQDYNEPYTGPNPTEILSLLFKQNTCSYRVESYWSYELCHGRYARQYHEDRDGKQVKTQEYYLGIFDKLQEVKFLAEYAEKETHPTKKANIPVKKVDGINMPYVEIEMIDGTVCDLTNKPRKIKVLYVCYQHGKHELFSLEEPSSCEYEVIVLSPLLCSHPDYKPQATGENEINCHPLDNAPKKPRSLVAMEMESLKLRYQKVTDDKLQKVYAIFHVDKEGQDGEARVRVEIHPVGVIDKHSNIEDSINSLTDQGISPAEVSPVKNFLSGKNCLHGGNGWWKYEFCYGRSVVQYHIERDGKKTIVNLGKFDKQKHLEWIAAHPHKKPKAPELRKHLSHFYSDGTICDKTGNPRQTEVKLKCVESHTASPSSVSLFLLEPKTCEYVLGVESPLICDILEYADENGLLSEKFEVNFDKLKTTAFHEYDDLDERIANGDD</sequence>
<dbReference type="InterPro" id="IPR012913">
    <property type="entry name" value="OS9-like_dom"/>
</dbReference>
<dbReference type="PROSITE" id="PS51914">
    <property type="entry name" value="MRH"/>
    <property type="match status" value="2"/>
</dbReference>
<dbReference type="FunFam" id="2.70.130.10:FF:000001">
    <property type="entry name" value="Endoplasmic reticulum lectin 1"/>
    <property type="match status" value="1"/>
</dbReference>
<accession>A0A8B9B4M9</accession>
<dbReference type="Proteomes" id="UP000005203">
    <property type="component" value="Linkage group LG4"/>
</dbReference>
<dbReference type="InterPro" id="IPR044865">
    <property type="entry name" value="MRH_dom"/>
</dbReference>
<evidence type="ECO:0000256" key="5">
    <source>
        <dbReference type="ARBA" id="ARBA00023157"/>
    </source>
</evidence>
<comment type="subcellular location">
    <subcellularLocation>
        <location evidence="1">Endoplasmic reticulum lumen</location>
    </subcellularLocation>
</comment>
<dbReference type="OrthoDB" id="239053at2759"/>
<evidence type="ECO:0000259" key="9">
    <source>
        <dbReference type="PROSITE" id="PS51914"/>
    </source>
</evidence>
<accession>A0A7M7R4S7</accession>
<gene>
    <name evidence="12" type="primary">LOC411006</name>
</gene>
<dbReference type="PANTHER" id="PTHR15414">
    <property type="entry name" value="OS-9-RELATED"/>
    <property type="match status" value="1"/>
</dbReference>
<dbReference type="PANTHER" id="PTHR15414:SF0">
    <property type="entry name" value="ENDOPLASMIC RETICULUM LECTIN 1"/>
    <property type="match status" value="1"/>
</dbReference>